<feature type="binding site" description="in other chain" evidence="5">
    <location>
        <position position="27"/>
    </location>
    <ligand>
        <name>phosphate</name>
        <dbReference type="ChEBI" id="CHEBI:43474"/>
        <note>ligand shared between dimeric partners</note>
    </ligand>
</feature>
<reference evidence="8" key="1">
    <citation type="submission" date="2020-06" db="EMBL/GenBank/DDBJ databases">
        <title>Isolation of Planomicrobium glaciei.</title>
        <authorList>
            <person name="Malisova L."/>
            <person name="Safrankova R."/>
            <person name="Jakubu V."/>
            <person name="Spanelova P."/>
        </authorList>
    </citation>
    <scope>NUCLEOTIDE SEQUENCE [LARGE SCALE GENOMIC DNA]</scope>
    <source>
        <strain evidence="8">NRL-ATB46093</strain>
    </source>
</reference>
<dbReference type="PROSITE" id="PS01232">
    <property type="entry name" value="PNP_UDP_1"/>
    <property type="match status" value="1"/>
</dbReference>
<dbReference type="GO" id="GO:0006152">
    <property type="term" value="P:purine nucleoside catabolic process"/>
    <property type="evidence" value="ECO:0007669"/>
    <property type="project" value="TreeGrafter"/>
</dbReference>
<feature type="binding site" evidence="5">
    <location>
        <position position="50"/>
    </location>
    <ligand>
        <name>phosphate</name>
        <dbReference type="ChEBI" id="CHEBI:43474"/>
        <note>ligand shared between dimeric partners</note>
    </ligand>
</feature>
<evidence type="ECO:0000256" key="5">
    <source>
        <dbReference type="HAMAP-Rule" id="MF_01627"/>
    </source>
</evidence>
<evidence type="ECO:0000256" key="2">
    <source>
        <dbReference type="ARBA" id="ARBA00022676"/>
    </source>
</evidence>
<comment type="catalytic activity">
    <reaction evidence="5">
        <text>a purine D-ribonucleoside + phosphate = a purine nucleobase + alpha-D-ribose 1-phosphate</text>
        <dbReference type="Rhea" id="RHEA:19805"/>
        <dbReference type="ChEBI" id="CHEBI:26386"/>
        <dbReference type="ChEBI" id="CHEBI:43474"/>
        <dbReference type="ChEBI" id="CHEBI:57720"/>
        <dbReference type="ChEBI" id="CHEBI:142355"/>
        <dbReference type="EC" id="2.4.2.1"/>
    </reaction>
</comment>
<dbReference type="EC" id="2.4.2.1" evidence="5"/>
<comment type="catalytic activity">
    <reaction evidence="5">
        <text>a purine 2'-deoxy-D-ribonucleoside + phosphate = a purine nucleobase + 2-deoxy-alpha-D-ribose 1-phosphate</text>
        <dbReference type="Rhea" id="RHEA:36431"/>
        <dbReference type="ChEBI" id="CHEBI:26386"/>
        <dbReference type="ChEBI" id="CHEBI:43474"/>
        <dbReference type="ChEBI" id="CHEBI:57259"/>
        <dbReference type="ChEBI" id="CHEBI:142361"/>
        <dbReference type="EC" id="2.4.2.1"/>
    </reaction>
</comment>
<dbReference type="EMBL" id="CP051177">
    <property type="protein sequence ID" value="QKX50315.1"/>
    <property type="molecule type" value="Genomic_DNA"/>
</dbReference>
<dbReference type="NCBIfam" id="NF009914">
    <property type="entry name" value="PRK13374.1"/>
    <property type="match status" value="1"/>
</dbReference>
<dbReference type="AlphaFoldDB" id="A0A7H8QA92"/>
<keyword evidence="2 5" id="KW-0328">Glycosyltransferase</keyword>
<dbReference type="PANTHER" id="PTHR43691">
    <property type="entry name" value="URIDINE PHOSPHORYLASE"/>
    <property type="match status" value="1"/>
</dbReference>
<protein>
    <recommendedName>
        <fullName evidence="5">Purine nucleoside phosphorylase DeoD-type</fullName>
        <shortName evidence="5">PNP</shortName>
        <ecNumber evidence="5">2.4.2.1</ecNumber>
    </recommendedName>
</protein>
<dbReference type="GO" id="GO:0005829">
    <property type="term" value="C:cytosol"/>
    <property type="evidence" value="ECO:0007669"/>
    <property type="project" value="TreeGrafter"/>
</dbReference>
<evidence type="ECO:0000256" key="4">
    <source>
        <dbReference type="ARBA" id="ARBA00048447"/>
    </source>
</evidence>
<name>A0A7H8QA92_9BACL</name>
<comment type="subunit">
    <text evidence="5">Homohexamer; trimer of homodimers.</text>
</comment>
<dbReference type="InterPro" id="IPR004402">
    <property type="entry name" value="DeoD-type"/>
</dbReference>
<feature type="site" description="Important for catalytic activity" evidence="5">
    <location>
        <position position="224"/>
    </location>
</feature>
<dbReference type="CDD" id="cd09006">
    <property type="entry name" value="PNP_EcPNPI-like"/>
    <property type="match status" value="1"/>
</dbReference>
<evidence type="ECO:0000259" key="6">
    <source>
        <dbReference type="Pfam" id="PF01048"/>
    </source>
</evidence>
<dbReference type="GO" id="GO:0004850">
    <property type="term" value="F:uridine phosphorylase activity"/>
    <property type="evidence" value="ECO:0007669"/>
    <property type="project" value="UniProtKB-EC"/>
</dbReference>
<dbReference type="GO" id="GO:0004731">
    <property type="term" value="F:purine-nucleoside phosphorylase activity"/>
    <property type="evidence" value="ECO:0007669"/>
    <property type="project" value="UniProtKB-UniRule"/>
</dbReference>
<dbReference type="InterPro" id="IPR000845">
    <property type="entry name" value="Nucleoside_phosphorylase_d"/>
</dbReference>
<dbReference type="Proteomes" id="UP000509222">
    <property type="component" value="Chromosome"/>
</dbReference>
<dbReference type="SUPFAM" id="SSF53167">
    <property type="entry name" value="Purine and uridine phosphorylases"/>
    <property type="match status" value="1"/>
</dbReference>
<keyword evidence="8" id="KW-1185">Reference proteome</keyword>
<feature type="binding site" evidence="5">
    <location>
        <position position="11"/>
    </location>
    <ligand>
        <name>a purine D-ribonucleoside</name>
        <dbReference type="ChEBI" id="CHEBI:142355"/>
        <note>ligand shared between dimeric partners</note>
    </ligand>
</feature>
<sequence>MNSKEVKETPHIKPNGVEIAETILLPGDPYRAKFIAETFLENPVLFNDVRGMLGYTGEYKGKKVSVMGTGMGSPSMAIYSWELINVFGVKNLIRIGSCGAMQKDIKLYDLIFAMGAATNSNYAHQWNLPGQFPLTASFELLEKAKKVADEKNYKVHIGNVLSSDVFYNADETATEKWANMGILAEEMETTSLYMNAASAGVKALTILTVSDHMITHEQTTQEERQTAFTQMVEIALNMVGSS</sequence>
<feature type="active site" description="Proton donor" evidence="5">
    <location>
        <position position="211"/>
    </location>
</feature>
<evidence type="ECO:0000256" key="3">
    <source>
        <dbReference type="ARBA" id="ARBA00022679"/>
    </source>
</evidence>
<comment type="function">
    <text evidence="5">Catalyzes the reversible phosphorolytic breakdown of the N-glycosidic bond in the beta-(deoxy)ribonucleoside molecules, with the formation of the corresponding free purine bases and pentose-1-phosphate.</text>
</comment>
<feature type="binding site" description="in other chain" evidence="5">
    <location>
        <position position="31"/>
    </location>
    <ligand>
        <name>phosphate</name>
        <dbReference type="ChEBI" id="CHEBI:43474"/>
        <note>ligand shared between dimeric partners</note>
    </ligand>
</feature>
<dbReference type="NCBIfam" id="TIGR00107">
    <property type="entry name" value="deoD"/>
    <property type="match status" value="1"/>
</dbReference>
<dbReference type="Gene3D" id="3.40.50.1580">
    <property type="entry name" value="Nucleoside phosphorylase domain"/>
    <property type="match status" value="1"/>
</dbReference>
<dbReference type="Pfam" id="PF01048">
    <property type="entry name" value="PNP_UDP_1"/>
    <property type="match status" value="1"/>
</dbReference>
<feature type="domain" description="Nucleoside phosphorylase" evidence="6">
    <location>
        <begin position="23"/>
        <end position="234"/>
    </location>
</feature>
<feature type="binding site" description="in other chain" evidence="5">
    <location>
        <begin position="94"/>
        <end position="97"/>
    </location>
    <ligand>
        <name>phosphate</name>
        <dbReference type="ChEBI" id="CHEBI:43474"/>
        <note>ligand shared between dimeric partners</note>
    </ligand>
</feature>
<keyword evidence="3 5" id="KW-0808">Transferase</keyword>
<accession>A0A7H8QA92</accession>
<organism evidence="7 8">
    <name type="scientific">Planococcus glaciei</name>
    <dbReference type="NCBI Taxonomy" id="459472"/>
    <lineage>
        <taxon>Bacteria</taxon>
        <taxon>Bacillati</taxon>
        <taxon>Bacillota</taxon>
        <taxon>Bacilli</taxon>
        <taxon>Bacillales</taxon>
        <taxon>Caryophanaceae</taxon>
        <taxon>Planococcus</taxon>
    </lineage>
</organism>
<dbReference type="HAMAP" id="MF_01627">
    <property type="entry name" value="Pur_nucleosid_phosp"/>
    <property type="match status" value="1"/>
</dbReference>
<feature type="binding site" description="in other chain" evidence="5">
    <location>
        <begin position="210"/>
        <end position="211"/>
    </location>
    <ligand>
        <name>a purine D-ribonucleoside</name>
        <dbReference type="ChEBI" id="CHEBI:142355"/>
        <note>ligand shared between dimeric partners</note>
    </ligand>
</feature>
<evidence type="ECO:0000313" key="7">
    <source>
        <dbReference type="EMBL" id="QKX50315.1"/>
    </source>
</evidence>
<dbReference type="InterPro" id="IPR035994">
    <property type="entry name" value="Nucleoside_phosphorylase_sf"/>
</dbReference>
<dbReference type="InterPro" id="IPR018016">
    <property type="entry name" value="Nucleoside_phosphorylase_CS"/>
</dbReference>
<gene>
    <name evidence="5 7" type="primary">deoD</name>
    <name evidence="7" type="ORF">HF394_06745</name>
</gene>
<evidence type="ECO:0000313" key="8">
    <source>
        <dbReference type="Proteomes" id="UP000509222"/>
    </source>
</evidence>
<evidence type="ECO:0000256" key="1">
    <source>
        <dbReference type="ARBA" id="ARBA00010456"/>
    </source>
</evidence>
<feature type="binding site" description="in other chain" evidence="5">
    <location>
        <begin position="186"/>
        <end position="188"/>
    </location>
    <ligand>
        <name>a purine D-ribonucleoside</name>
        <dbReference type="ChEBI" id="CHEBI:142355"/>
        <note>ligand shared between dimeric partners</note>
    </ligand>
</feature>
<dbReference type="PANTHER" id="PTHR43691:SF11">
    <property type="entry name" value="FI09636P-RELATED"/>
    <property type="match status" value="1"/>
</dbReference>
<proteinExistence type="inferred from homology"/>
<comment type="catalytic activity">
    <reaction evidence="4">
        <text>uridine + phosphate = alpha-D-ribose 1-phosphate + uracil</text>
        <dbReference type="Rhea" id="RHEA:24388"/>
        <dbReference type="ChEBI" id="CHEBI:16704"/>
        <dbReference type="ChEBI" id="CHEBI:17568"/>
        <dbReference type="ChEBI" id="CHEBI:43474"/>
        <dbReference type="ChEBI" id="CHEBI:57720"/>
        <dbReference type="EC" id="2.4.2.3"/>
    </reaction>
</comment>
<comment type="similarity">
    <text evidence="1 5">Belongs to the PNP/UDP phosphorylase family.</text>
</comment>
<dbReference type="RefSeq" id="WP_176294336.1">
    <property type="nucleotide sequence ID" value="NZ_CP051177.1"/>
</dbReference>
<dbReference type="NCBIfam" id="NF004489">
    <property type="entry name" value="PRK05819.1"/>
    <property type="match status" value="1"/>
</dbReference>